<evidence type="ECO:0000256" key="1">
    <source>
        <dbReference type="ARBA" id="ARBA00022723"/>
    </source>
</evidence>
<sequence>MGYPQALSNCHIPLLMAFNTSIEYIHGFVHIYVGGHMGKPNTTAEDPIFYMLHSYVDFIWELWRRQKQTREAREMFYAHDSRFCSTKSHFSRSSMQPWGVWGLTNIDGLSNHYTDNLYDYGPRPICPDCMGSKYLFCDRSTTPFGARCSSKIKIGGNCVGKREDDGPCFQGVCENGRCVLKKNLVSYFDSKPNENEERTVKLIVDYSVGSDNLIMSRNPRKKIETKNMIIYFLTPTEESEWLYIDEADIVFQCRDAWLCGGVENIENRTPICWSSNSYSFESYILRPFCNKNGTCAVYVFHGFSNDNPPERMYEDQVHIIDVGLKSTISNMTKKHLNEQSAPGTPPIPIDRDNYISIDFIHCGTMQTVNE</sequence>
<dbReference type="Pfam" id="PF00264">
    <property type="entry name" value="Tyrosinase"/>
    <property type="match status" value="1"/>
</dbReference>
<dbReference type="InterPro" id="IPR050316">
    <property type="entry name" value="Tyrosinase/Hemocyanin"/>
</dbReference>
<keyword evidence="4" id="KW-1185">Reference proteome</keyword>
<dbReference type="PANTHER" id="PTHR11474:SF126">
    <property type="entry name" value="TYROSINASE-LIKE PROTEIN TYR-1-RELATED"/>
    <property type="match status" value="1"/>
</dbReference>
<dbReference type="PRINTS" id="PR00092">
    <property type="entry name" value="TYROSINASE"/>
</dbReference>
<evidence type="ECO:0000313" key="4">
    <source>
        <dbReference type="Proteomes" id="UP000887540"/>
    </source>
</evidence>
<keyword evidence="2" id="KW-0186">Copper</keyword>
<organism evidence="4 5">
    <name type="scientific">Acrobeloides nanus</name>
    <dbReference type="NCBI Taxonomy" id="290746"/>
    <lineage>
        <taxon>Eukaryota</taxon>
        <taxon>Metazoa</taxon>
        <taxon>Ecdysozoa</taxon>
        <taxon>Nematoda</taxon>
        <taxon>Chromadorea</taxon>
        <taxon>Rhabditida</taxon>
        <taxon>Tylenchina</taxon>
        <taxon>Cephalobomorpha</taxon>
        <taxon>Cephaloboidea</taxon>
        <taxon>Cephalobidae</taxon>
        <taxon>Acrobeloides</taxon>
    </lineage>
</organism>
<protein>
    <submittedName>
        <fullName evidence="5">Tyrosinase copper-binding domain-containing protein</fullName>
    </submittedName>
</protein>
<name>A0A914CBK1_9BILA</name>
<dbReference type="PANTHER" id="PTHR11474">
    <property type="entry name" value="TYROSINASE FAMILY MEMBER"/>
    <property type="match status" value="1"/>
</dbReference>
<proteinExistence type="predicted"/>
<dbReference type="GO" id="GO:0016491">
    <property type="term" value="F:oxidoreductase activity"/>
    <property type="evidence" value="ECO:0007669"/>
    <property type="project" value="InterPro"/>
</dbReference>
<evidence type="ECO:0000256" key="2">
    <source>
        <dbReference type="ARBA" id="ARBA00023008"/>
    </source>
</evidence>
<reference evidence="5" key="1">
    <citation type="submission" date="2022-11" db="UniProtKB">
        <authorList>
            <consortium name="WormBaseParasite"/>
        </authorList>
    </citation>
    <scope>IDENTIFICATION</scope>
</reference>
<dbReference type="AlphaFoldDB" id="A0A914CBK1"/>
<feature type="domain" description="Tyrosinase copper-binding" evidence="3">
    <location>
        <begin position="46"/>
        <end position="57"/>
    </location>
</feature>
<dbReference type="InterPro" id="IPR008922">
    <property type="entry name" value="Di-copper_centre_dom_sf"/>
</dbReference>
<dbReference type="SUPFAM" id="SSF48056">
    <property type="entry name" value="Di-copper centre-containing domain"/>
    <property type="match status" value="1"/>
</dbReference>
<evidence type="ECO:0000259" key="3">
    <source>
        <dbReference type="PROSITE" id="PS00498"/>
    </source>
</evidence>
<evidence type="ECO:0000313" key="5">
    <source>
        <dbReference type="WBParaSite" id="ACRNAN_Path_80.g297.t1"/>
    </source>
</evidence>
<keyword evidence="1" id="KW-0479">Metal-binding</keyword>
<dbReference type="InterPro" id="IPR002227">
    <property type="entry name" value="Tyrosinase_Cu-bd"/>
</dbReference>
<dbReference type="Proteomes" id="UP000887540">
    <property type="component" value="Unplaced"/>
</dbReference>
<dbReference type="WBParaSite" id="ACRNAN_Path_80.g297.t1">
    <property type="protein sequence ID" value="ACRNAN_Path_80.g297.t1"/>
    <property type="gene ID" value="ACRNAN_Path_80.g297"/>
</dbReference>
<accession>A0A914CBK1</accession>
<dbReference type="PROSITE" id="PS00498">
    <property type="entry name" value="TYROSINASE_2"/>
    <property type="match status" value="1"/>
</dbReference>
<dbReference type="Gene3D" id="1.10.1280.10">
    <property type="entry name" value="Di-copper center containing domain from catechol oxidase"/>
    <property type="match status" value="1"/>
</dbReference>
<dbReference type="GO" id="GO:0046872">
    <property type="term" value="F:metal ion binding"/>
    <property type="evidence" value="ECO:0007669"/>
    <property type="project" value="UniProtKB-KW"/>
</dbReference>